<proteinExistence type="predicted"/>
<evidence type="ECO:0000313" key="3">
    <source>
        <dbReference type="Proteomes" id="UP000516235"/>
    </source>
</evidence>
<dbReference type="KEGG" id="cluj:IAU68_01905"/>
<dbReference type="EMBL" id="CP061032">
    <property type="protein sequence ID" value="QNP90571.1"/>
    <property type="molecule type" value="Genomic_DNA"/>
</dbReference>
<keyword evidence="4" id="KW-1185">Reference proteome</keyword>
<dbReference type="Proteomes" id="UP000642876">
    <property type="component" value="Unassembled WGS sequence"/>
</dbReference>
<dbReference type="EMBL" id="JACMYE010000005">
    <property type="protein sequence ID" value="MBC3178999.1"/>
    <property type="molecule type" value="Genomic_DNA"/>
</dbReference>
<name>A0A7H0JZV5_9CORY</name>
<dbReference type="AlphaFoldDB" id="A0A7H0JZV5"/>
<reference evidence="3 4" key="1">
    <citation type="submission" date="2020-08" db="EMBL/GenBank/DDBJ databases">
        <title>novel species in genus Corynebacterium.</title>
        <authorList>
            <person name="Zhang G."/>
        </authorList>
    </citation>
    <scope>NUCLEOTIDE SEQUENCE [LARGE SCALE GENOMIC DNA]</scope>
    <source>
        <strain evidence="2">Zg-917</strain>
        <strain evidence="3 4">zg-917</strain>
    </source>
</reference>
<gene>
    <name evidence="1" type="ORF">H7348_06710</name>
    <name evidence="2" type="ORF">IAU68_01905</name>
</gene>
<sequence length="103" mass="11167">MTQKGLDIDVDAVRTHYVDAIEAYRSAVRDLDARRVEVAPSSFGAGFTDQGRRIADALDALHVTSRRFLEARSDNWERVLSLADDTAAADSTAAEMLGGVGEL</sequence>
<organism evidence="2 3">
    <name type="scientific">Corynebacterium lujinxingii</name>
    <dbReference type="NCBI Taxonomy" id="2763010"/>
    <lineage>
        <taxon>Bacteria</taxon>
        <taxon>Bacillati</taxon>
        <taxon>Actinomycetota</taxon>
        <taxon>Actinomycetes</taxon>
        <taxon>Mycobacteriales</taxon>
        <taxon>Corynebacteriaceae</taxon>
        <taxon>Corynebacterium</taxon>
    </lineage>
</organism>
<dbReference type="RefSeq" id="WP_171194306.1">
    <property type="nucleotide sequence ID" value="NZ_CP061032.1"/>
</dbReference>
<evidence type="ECO:0000313" key="1">
    <source>
        <dbReference type="EMBL" id="MBC3178999.1"/>
    </source>
</evidence>
<evidence type="ECO:0008006" key="5">
    <source>
        <dbReference type="Google" id="ProtNLM"/>
    </source>
</evidence>
<evidence type="ECO:0000313" key="4">
    <source>
        <dbReference type="Proteomes" id="UP000642876"/>
    </source>
</evidence>
<evidence type="ECO:0000313" key="2">
    <source>
        <dbReference type="EMBL" id="QNP90571.1"/>
    </source>
</evidence>
<protein>
    <recommendedName>
        <fullName evidence="5">ESX-1 secretion-associated protein</fullName>
    </recommendedName>
</protein>
<dbReference type="Proteomes" id="UP000516235">
    <property type="component" value="Chromosome"/>
</dbReference>
<accession>A0A7H0JZV5</accession>